<evidence type="ECO:0000313" key="2">
    <source>
        <dbReference type="Proteomes" id="UP000789595"/>
    </source>
</evidence>
<accession>A0A8J2T2E0</accession>
<dbReference type="Proteomes" id="UP000789595">
    <property type="component" value="Unassembled WGS sequence"/>
</dbReference>
<evidence type="ECO:0000313" key="1">
    <source>
        <dbReference type="EMBL" id="CAH0379339.1"/>
    </source>
</evidence>
<reference evidence="1" key="1">
    <citation type="submission" date="2021-11" db="EMBL/GenBank/DDBJ databases">
        <authorList>
            <consortium name="Genoscope - CEA"/>
            <person name="William W."/>
        </authorList>
    </citation>
    <scope>NUCLEOTIDE SEQUENCE</scope>
</reference>
<proteinExistence type="predicted"/>
<dbReference type="EMBL" id="CAKKNE010000006">
    <property type="protein sequence ID" value="CAH0379339.1"/>
    <property type="molecule type" value="Genomic_DNA"/>
</dbReference>
<keyword evidence="2" id="KW-1185">Reference proteome</keyword>
<name>A0A8J2T2E0_9STRA</name>
<comment type="caution">
    <text evidence="1">The sequence shown here is derived from an EMBL/GenBank/DDBJ whole genome shotgun (WGS) entry which is preliminary data.</text>
</comment>
<organism evidence="1 2">
    <name type="scientific">Pelagomonas calceolata</name>
    <dbReference type="NCBI Taxonomy" id="35677"/>
    <lineage>
        <taxon>Eukaryota</taxon>
        <taxon>Sar</taxon>
        <taxon>Stramenopiles</taxon>
        <taxon>Ochrophyta</taxon>
        <taxon>Pelagophyceae</taxon>
        <taxon>Pelagomonadales</taxon>
        <taxon>Pelagomonadaceae</taxon>
        <taxon>Pelagomonas</taxon>
    </lineage>
</organism>
<sequence length="177" mass="20119">MLIYLKSPPGRGLPQYQHITYSPKSLAITSRHVQMADPIDTKNRELMDYLFEKKEEVPNEIYVTLTNIVKKKQTTSNKYFKVKYSLTEAIAVAHGGGDDEDMEITMKYKTKSREGILRQLKSGERVDRSIFDDILDGYAPMDITAFRDATGVVGATFVKTEWLLDNVSYTIGKLSPK</sequence>
<dbReference type="AlphaFoldDB" id="A0A8J2T2E0"/>
<gene>
    <name evidence="1" type="ORF">PECAL_6P09550</name>
</gene>
<protein>
    <submittedName>
        <fullName evidence="1">Uncharacterized protein</fullName>
    </submittedName>
</protein>